<evidence type="ECO:0000313" key="2">
    <source>
        <dbReference type="Proteomes" id="UP001212152"/>
    </source>
</evidence>
<comment type="caution">
    <text evidence="1">The sequence shown here is derived from an EMBL/GenBank/DDBJ whole genome shotgun (WGS) entry which is preliminary data.</text>
</comment>
<dbReference type="EMBL" id="JADGJQ010000023">
    <property type="protein sequence ID" value="KAJ3178945.1"/>
    <property type="molecule type" value="Genomic_DNA"/>
</dbReference>
<gene>
    <name evidence="1" type="ORF">HDU87_003214</name>
</gene>
<protein>
    <submittedName>
        <fullName evidence="1">Uncharacterized protein</fullName>
    </submittedName>
</protein>
<sequence>MKQRDRDAREAMTSKDWQNRHMDSLEDLLENNKTNVALRDVVKWLKPFKPKPTPQEITPASTVEPQPLALTVQKHWVSPSGA</sequence>
<organism evidence="1 2">
    <name type="scientific">Geranomyces variabilis</name>
    <dbReference type="NCBI Taxonomy" id="109894"/>
    <lineage>
        <taxon>Eukaryota</taxon>
        <taxon>Fungi</taxon>
        <taxon>Fungi incertae sedis</taxon>
        <taxon>Chytridiomycota</taxon>
        <taxon>Chytridiomycota incertae sedis</taxon>
        <taxon>Chytridiomycetes</taxon>
        <taxon>Spizellomycetales</taxon>
        <taxon>Powellomycetaceae</taxon>
        <taxon>Geranomyces</taxon>
    </lineage>
</organism>
<dbReference type="AlphaFoldDB" id="A0AAD5TLT0"/>
<name>A0AAD5TLT0_9FUNG</name>
<dbReference type="Proteomes" id="UP001212152">
    <property type="component" value="Unassembled WGS sequence"/>
</dbReference>
<proteinExistence type="predicted"/>
<evidence type="ECO:0000313" key="1">
    <source>
        <dbReference type="EMBL" id="KAJ3178945.1"/>
    </source>
</evidence>
<reference evidence="1" key="1">
    <citation type="submission" date="2020-05" db="EMBL/GenBank/DDBJ databases">
        <title>Phylogenomic resolution of chytrid fungi.</title>
        <authorList>
            <person name="Stajich J.E."/>
            <person name="Amses K."/>
            <person name="Simmons R."/>
            <person name="Seto K."/>
            <person name="Myers J."/>
            <person name="Bonds A."/>
            <person name="Quandt C.A."/>
            <person name="Barry K."/>
            <person name="Liu P."/>
            <person name="Grigoriev I."/>
            <person name="Longcore J.E."/>
            <person name="James T.Y."/>
        </authorList>
    </citation>
    <scope>NUCLEOTIDE SEQUENCE</scope>
    <source>
        <strain evidence="1">JEL0379</strain>
    </source>
</reference>
<accession>A0AAD5TLT0</accession>
<keyword evidence="2" id="KW-1185">Reference proteome</keyword>